<evidence type="ECO:0000313" key="2">
    <source>
        <dbReference type="Proteomes" id="UP001283361"/>
    </source>
</evidence>
<sequence>MSCQDATRIYGLPPLTSPAKIQDLPPLRCPAKIQNNCQSRNVDEQYIYGTNSQGTCAGVRMKKSRVPASATDVPFSWPMRGR</sequence>
<reference evidence="1" key="1">
    <citation type="journal article" date="2023" name="G3 (Bethesda)">
        <title>A reference genome for the long-term kleptoplast-retaining sea slug Elysia crispata morphotype clarki.</title>
        <authorList>
            <person name="Eastman K.E."/>
            <person name="Pendleton A.L."/>
            <person name="Shaikh M.A."/>
            <person name="Suttiyut T."/>
            <person name="Ogas R."/>
            <person name="Tomko P."/>
            <person name="Gavelis G."/>
            <person name="Widhalm J.R."/>
            <person name="Wisecaver J.H."/>
        </authorList>
    </citation>
    <scope>NUCLEOTIDE SEQUENCE</scope>
    <source>
        <strain evidence="1">ECLA1</strain>
    </source>
</reference>
<comment type="caution">
    <text evidence="1">The sequence shown here is derived from an EMBL/GenBank/DDBJ whole genome shotgun (WGS) entry which is preliminary data.</text>
</comment>
<organism evidence="1 2">
    <name type="scientific">Elysia crispata</name>
    <name type="common">lettuce slug</name>
    <dbReference type="NCBI Taxonomy" id="231223"/>
    <lineage>
        <taxon>Eukaryota</taxon>
        <taxon>Metazoa</taxon>
        <taxon>Spiralia</taxon>
        <taxon>Lophotrochozoa</taxon>
        <taxon>Mollusca</taxon>
        <taxon>Gastropoda</taxon>
        <taxon>Heterobranchia</taxon>
        <taxon>Euthyneura</taxon>
        <taxon>Panpulmonata</taxon>
        <taxon>Sacoglossa</taxon>
        <taxon>Placobranchoidea</taxon>
        <taxon>Plakobranchidae</taxon>
        <taxon>Elysia</taxon>
    </lineage>
</organism>
<protein>
    <submittedName>
        <fullName evidence="1">Uncharacterized protein</fullName>
    </submittedName>
</protein>
<evidence type="ECO:0000313" key="1">
    <source>
        <dbReference type="EMBL" id="KAK3778180.1"/>
    </source>
</evidence>
<name>A0AAE0ZZ81_9GAST</name>
<dbReference type="Proteomes" id="UP001283361">
    <property type="component" value="Unassembled WGS sequence"/>
</dbReference>
<dbReference type="AlphaFoldDB" id="A0AAE0ZZ81"/>
<dbReference type="EMBL" id="JAWDGP010003002">
    <property type="protein sequence ID" value="KAK3778180.1"/>
    <property type="molecule type" value="Genomic_DNA"/>
</dbReference>
<gene>
    <name evidence="1" type="ORF">RRG08_007418</name>
</gene>
<accession>A0AAE0ZZ81</accession>
<keyword evidence="2" id="KW-1185">Reference proteome</keyword>
<proteinExistence type="predicted"/>